<comment type="caution">
    <text evidence="1">The sequence shown here is derived from an EMBL/GenBank/DDBJ whole genome shotgun (WGS) entry which is preliminary data.</text>
</comment>
<sequence length="77" mass="8283">MNPMAGDCIRAQNLVHTMDIVSDTGPGHAEQRACARDGNAPSYRPAGARFVGHRVARKALRAIQARRADRGDVGTRS</sequence>
<evidence type="ECO:0000313" key="1">
    <source>
        <dbReference type="EMBL" id="SIT47278.1"/>
    </source>
</evidence>
<proteinExistence type="predicted"/>
<dbReference type="AlphaFoldDB" id="A0A1N7SIY6"/>
<gene>
    <name evidence="1" type="ORF">BN2476_560084</name>
</gene>
<protein>
    <submittedName>
        <fullName evidence="1">Uncharacterized protein</fullName>
    </submittedName>
</protein>
<dbReference type="EMBL" id="CYGY02000056">
    <property type="protein sequence ID" value="SIT47278.1"/>
    <property type="molecule type" value="Genomic_DNA"/>
</dbReference>
<name>A0A1N7SIY6_9BURK</name>
<evidence type="ECO:0000313" key="2">
    <source>
        <dbReference type="Proteomes" id="UP000195569"/>
    </source>
</evidence>
<organism evidence="1 2">
    <name type="scientific">Paraburkholderia piptadeniae</name>
    <dbReference type="NCBI Taxonomy" id="1701573"/>
    <lineage>
        <taxon>Bacteria</taxon>
        <taxon>Pseudomonadati</taxon>
        <taxon>Pseudomonadota</taxon>
        <taxon>Betaproteobacteria</taxon>
        <taxon>Burkholderiales</taxon>
        <taxon>Burkholderiaceae</taxon>
        <taxon>Paraburkholderia</taxon>
    </lineage>
</organism>
<accession>A0A1N7SIY6</accession>
<dbReference type="Proteomes" id="UP000195569">
    <property type="component" value="Unassembled WGS sequence"/>
</dbReference>
<keyword evidence="2" id="KW-1185">Reference proteome</keyword>
<reference evidence="1" key="1">
    <citation type="submission" date="2016-12" db="EMBL/GenBank/DDBJ databases">
        <authorList>
            <person name="Moulin L."/>
        </authorList>
    </citation>
    <scope>NUCLEOTIDE SEQUENCE [LARGE SCALE GENOMIC DNA]</scope>
    <source>
        <strain evidence="1">STM 7183</strain>
    </source>
</reference>